<evidence type="ECO:0000256" key="1">
    <source>
        <dbReference type="ARBA" id="ARBA00004127"/>
    </source>
</evidence>
<keyword evidence="2 10" id="KW-0808">Transferase</keyword>
<comment type="domain">
    <text evidence="10">The DHHC domain is required for palmitoyltransferase activity.</text>
</comment>
<protein>
    <recommendedName>
        <fullName evidence="10">Palmitoyltransferase</fullName>
        <ecNumber evidence="10">2.3.1.225</ecNumber>
    </recommendedName>
</protein>
<dbReference type="GO" id="GO:0005783">
    <property type="term" value="C:endoplasmic reticulum"/>
    <property type="evidence" value="ECO:0000318"/>
    <property type="project" value="GO_Central"/>
</dbReference>
<reference evidence="13" key="2">
    <citation type="journal article" date="2007" name="Science">
        <title>Draft genome sequence of the sexually transmitted pathogen Trichomonas vaginalis.</title>
        <authorList>
            <person name="Carlton J.M."/>
            <person name="Hirt R.P."/>
            <person name="Silva J.C."/>
            <person name="Delcher A.L."/>
            <person name="Schatz M."/>
            <person name="Zhao Q."/>
            <person name="Wortman J.R."/>
            <person name="Bidwell S.L."/>
            <person name="Alsmark U.C.M."/>
            <person name="Besteiro S."/>
            <person name="Sicheritz-Ponten T."/>
            <person name="Noel C.J."/>
            <person name="Dacks J.B."/>
            <person name="Foster P.G."/>
            <person name="Simillion C."/>
            <person name="Van de Peer Y."/>
            <person name="Miranda-Saavedra D."/>
            <person name="Barton G.J."/>
            <person name="Westrop G.D."/>
            <person name="Mueller S."/>
            <person name="Dessi D."/>
            <person name="Fiori P.L."/>
            <person name="Ren Q."/>
            <person name="Paulsen I."/>
            <person name="Zhang H."/>
            <person name="Bastida-Corcuera F.D."/>
            <person name="Simoes-Barbosa A."/>
            <person name="Brown M.T."/>
            <person name="Hayes R.D."/>
            <person name="Mukherjee M."/>
            <person name="Okumura C.Y."/>
            <person name="Schneider R."/>
            <person name="Smith A.J."/>
            <person name="Vanacova S."/>
            <person name="Villalvazo M."/>
            <person name="Haas B.J."/>
            <person name="Pertea M."/>
            <person name="Feldblyum T.V."/>
            <person name="Utterback T.R."/>
            <person name="Shu C.L."/>
            <person name="Osoegawa K."/>
            <person name="de Jong P.J."/>
            <person name="Hrdy I."/>
            <person name="Horvathova L."/>
            <person name="Zubacova Z."/>
            <person name="Dolezal P."/>
            <person name="Malik S.B."/>
            <person name="Logsdon J.M. Jr."/>
            <person name="Henze K."/>
            <person name="Gupta A."/>
            <person name="Wang C.C."/>
            <person name="Dunne R.L."/>
            <person name="Upcroft J.A."/>
            <person name="Upcroft P."/>
            <person name="White O."/>
            <person name="Salzberg S.L."/>
            <person name="Tang P."/>
            <person name="Chiu C.-H."/>
            <person name="Lee Y.-S."/>
            <person name="Embley T.M."/>
            <person name="Coombs G.H."/>
            <person name="Mottram J.C."/>
            <person name="Tachezy J."/>
            <person name="Fraser-Liggett C.M."/>
            <person name="Johnson P.J."/>
        </authorList>
    </citation>
    <scope>NUCLEOTIDE SEQUENCE [LARGE SCALE GENOMIC DNA]</scope>
    <source>
        <strain evidence="13">G3</strain>
    </source>
</reference>
<keyword evidence="6" id="KW-0564">Palmitate</keyword>
<dbReference type="InterPro" id="IPR039859">
    <property type="entry name" value="PFA4/ZDH16/20/ERF2-like"/>
</dbReference>
<keyword evidence="5 10" id="KW-0472">Membrane</keyword>
<dbReference type="RefSeq" id="XP_001329451.1">
    <property type="nucleotide sequence ID" value="XM_001329416.1"/>
</dbReference>
<comment type="catalytic activity">
    <reaction evidence="9 10">
        <text>L-cysteinyl-[protein] + hexadecanoyl-CoA = S-hexadecanoyl-L-cysteinyl-[protein] + CoA</text>
        <dbReference type="Rhea" id="RHEA:36683"/>
        <dbReference type="Rhea" id="RHEA-COMP:10131"/>
        <dbReference type="Rhea" id="RHEA-COMP:11032"/>
        <dbReference type="ChEBI" id="CHEBI:29950"/>
        <dbReference type="ChEBI" id="CHEBI:57287"/>
        <dbReference type="ChEBI" id="CHEBI:57379"/>
        <dbReference type="ChEBI" id="CHEBI:74151"/>
        <dbReference type="EC" id="2.3.1.225"/>
    </reaction>
</comment>
<evidence type="ECO:0000256" key="2">
    <source>
        <dbReference type="ARBA" id="ARBA00022679"/>
    </source>
</evidence>
<dbReference type="GO" id="GO:0006612">
    <property type="term" value="P:protein targeting to membrane"/>
    <property type="evidence" value="ECO:0000318"/>
    <property type="project" value="GO_Central"/>
</dbReference>
<dbReference type="Proteomes" id="UP000001542">
    <property type="component" value="Unassembled WGS sequence"/>
</dbReference>
<dbReference type="OrthoDB" id="5977743at2759"/>
<evidence type="ECO:0000256" key="6">
    <source>
        <dbReference type="ARBA" id="ARBA00023139"/>
    </source>
</evidence>
<feature type="transmembrane region" description="Helical" evidence="10">
    <location>
        <begin position="60"/>
        <end position="78"/>
    </location>
</feature>
<dbReference type="AlphaFoldDB" id="A2DQW1"/>
<dbReference type="Pfam" id="PF01529">
    <property type="entry name" value="DHHC"/>
    <property type="match status" value="1"/>
</dbReference>
<evidence type="ECO:0000256" key="5">
    <source>
        <dbReference type="ARBA" id="ARBA00023136"/>
    </source>
</evidence>
<dbReference type="VEuPathDB" id="TrichDB:TVAGG3_0936780"/>
<feature type="domain" description="Palmitoyltransferase DHHC" evidence="12">
    <location>
        <begin position="140"/>
        <end position="282"/>
    </location>
</feature>
<name>A2DQW1_TRIV3</name>
<organism evidence="13 14">
    <name type="scientific">Trichomonas vaginalis (strain ATCC PRA-98 / G3)</name>
    <dbReference type="NCBI Taxonomy" id="412133"/>
    <lineage>
        <taxon>Eukaryota</taxon>
        <taxon>Metamonada</taxon>
        <taxon>Parabasalia</taxon>
        <taxon>Trichomonadida</taxon>
        <taxon>Trichomonadidae</taxon>
        <taxon>Trichomonas</taxon>
    </lineage>
</organism>
<keyword evidence="3 10" id="KW-0812">Transmembrane</keyword>
<dbReference type="PANTHER" id="PTHR22883">
    <property type="entry name" value="ZINC FINGER DHHC DOMAIN CONTAINING PROTEIN"/>
    <property type="match status" value="1"/>
</dbReference>
<feature type="transmembrane region" description="Helical" evidence="10">
    <location>
        <begin position="246"/>
        <end position="268"/>
    </location>
</feature>
<dbReference type="SMR" id="A2DQW1"/>
<evidence type="ECO:0000256" key="10">
    <source>
        <dbReference type="RuleBase" id="RU079119"/>
    </source>
</evidence>
<dbReference type="EMBL" id="DS113233">
    <property type="protein sequence ID" value="EAY17228.1"/>
    <property type="molecule type" value="Genomic_DNA"/>
</dbReference>
<dbReference type="STRING" id="5722.A2DQW1"/>
<dbReference type="FunCoup" id="A2DQW1">
    <property type="interactions" value="272"/>
</dbReference>
<gene>
    <name evidence="13" type="ORF">TVAG_291810</name>
</gene>
<dbReference type="PROSITE" id="PS50216">
    <property type="entry name" value="DHHC"/>
    <property type="match status" value="1"/>
</dbReference>
<accession>A2DQW1</accession>
<keyword evidence="7" id="KW-0449">Lipoprotein</keyword>
<evidence type="ECO:0000259" key="12">
    <source>
        <dbReference type="Pfam" id="PF01529"/>
    </source>
</evidence>
<dbReference type="OMA" id="VAMGSCY"/>
<evidence type="ECO:0000256" key="8">
    <source>
        <dbReference type="ARBA" id="ARBA00023315"/>
    </source>
</evidence>
<evidence type="ECO:0000256" key="9">
    <source>
        <dbReference type="ARBA" id="ARBA00048048"/>
    </source>
</evidence>
<dbReference type="KEGG" id="tva:4775245"/>
<evidence type="ECO:0000256" key="7">
    <source>
        <dbReference type="ARBA" id="ARBA00023288"/>
    </source>
</evidence>
<evidence type="ECO:0000256" key="4">
    <source>
        <dbReference type="ARBA" id="ARBA00022989"/>
    </source>
</evidence>
<dbReference type="InParanoid" id="A2DQW1"/>
<dbReference type="VEuPathDB" id="TrichDB:TVAG_291810"/>
<keyword evidence="14" id="KW-1185">Reference proteome</keyword>
<dbReference type="PANTHER" id="PTHR22883:SF43">
    <property type="entry name" value="PALMITOYLTRANSFERASE APP"/>
    <property type="match status" value="1"/>
</dbReference>
<dbReference type="GO" id="GO:0005794">
    <property type="term" value="C:Golgi apparatus"/>
    <property type="evidence" value="ECO:0000318"/>
    <property type="project" value="GO_Central"/>
</dbReference>
<evidence type="ECO:0000313" key="13">
    <source>
        <dbReference type="EMBL" id="EAY17228.1"/>
    </source>
</evidence>
<keyword evidence="8 10" id="KW-0012">Acyltransferase</keyword>
<evidence type="ECO:0000313" key="14">
    <source>
        <dbReference type="Proteomes" id="UP000001542"/>
    </source>
</evidence>
<dbReference type="EC" id="2.3.1.225" evidence="10"/>
<evidence type="ECO:0000256" key="11">
    <source>
        <dbReference type="SAM" id="MobiDB-lite"/>
    </source>
</evidence>
<reference evidence="13" key="1">
    <citation type="submission" date="2006-10" db="EMBL/GenBank/DDBJ databases">
        <authorList>
            <person name="Amadeo P."/>
            <person name="Zhao Q."/>
            <person name="Wortman J."/>
            <person name="Fraser-Liggett C."/>
            <person name="Carlton J."/>
        </authorList>
    </citation>
    <scope>NUCLEOTIDE SEQUENCE</scope>
    <source>
        <strain evidence="13">G3</strain>
    </source>
</reference>
<proteinExistence type="inferred from homology"/>
<comment type="subcellular location">
    <subcellularLocation>
        <location evidence="1">Endomembrane system</location>
        <topology evidence="1">Multi-pass membrane protein</topology>
    </subcellularLocation>
</comment>
<evidence type="ECO:0000256" key="3">
    <source>
        <dbReference type="ARBA" id="ARBA00022692"/>
    </source>
</evidence>
<feature type="region of interest" description="Disordered" evidence="11">
    <location>
        <begin position="323"/>
        <end position="347"/>
    </location>
</feature>
<feature type="transmembrane region" description="Helical" evidence="10">
    <location>
        <begin position="93"/>
        <end position="113"/>
    </location>
</feature>
<feature type="transmembrane region" description="Helical" evidence="10">
    <location>
        <begin position="187"/>
        <end position="215"/>
    </location>
</feature>
<keyword evidence="4 10" id="KW-1133">Transmembrane helix</keyword>
<sequence length="347" mass="40893">MIFGNAECCKGTCFASIYHFFATKLPQSIEAKARKVLKMRPASEDRHGADCAGRGGPCRYFVMIFFMILYGALVFDFFKNTYRFLPLLHNRPLFYQFLAIVLPCIPWIVVLSLQFMDPGVITAENVEGYLKKYPYDNIVYKEKICPTDKIPVVPRSRYCNYSRKRVAKYDHYCPWVLVPIGERNHRYFLLFLIACIVASTYYCINDVFVVFFYFMQVYQRIPWTNSFGRNLILFVVVILKLQPFNAVCIILFIVIIITLVVFVIQQLYNISRNITSIEEYKYEKAQEEMDKKAKKGHKKIVPNIYDHGLISNWIEFLFPTRVPKGEPWKPDKTWQKRIDQTENKKNE</sequence>
<dbReference type="eggNOG" id="KOG1312">
    <property type="taxonomic scope" value="Eukaryota"/>
</dbReference>
<comment type="similarity">
    <text evidence="10">Belongs to the DHHC palmitoyltransferase family.</text>
</comment>
<dbReference type="GO" id="GO:0019706">
    <property type="term" value="F:protein-cysteine S-palmitoyltransferase activity"/>
    <property type="evidence" value="ECO:0000318"/>
    <property type="project" value="GO_Central"/>
</dbReference>
<dbReference type="InterPro" id="IPR001594">
    <property type="entry name" value="Palmitoyltrfase_DHHC"/>
</dbReference>